<dbReference type="Gene3D" id="1.10.10.10">
    <property type="entry name" value="Winged helix-like DNA-binding domain superfamily/Winged helix DNA-binding domain"/>
    <property type="match status" value="1"/>
</dbReference>
<dbReference type="SUPFAM" id="SSF46785">
    <property type="entry name" value="Winged helix' DNA-binding domain"/>
    <property type="match status" value="1"/>
</dbReference>
<dbReference type="Proteomes" id="UP000748108">
    <property type="component" value="Unassembled WGS sequence"/>
</dbReference>
<evidence type="ECO:0000256" key="3">
    <source>
        <dbReference type="ARBA" id="ARBA00023163"/>
    </source>
</evidence>
<keyword evidence="1" id="KW-0805">Transcription regulation</keyword>
<dbReference type="EMBL" id="JAHHQF010000119">
    <property type="protein sequence ID" value="MBT9283658.1"/>
    <property type="molecule type" value="Genomic_DNA"/>
</dbReference>
<proteinExistence type="predicted"/>
<accession>A0A947GHR5</accession>
<dbReference type="GO" id="GO:0003677">
    <property type="term" value="F:DNA binding"/>
    <property type="evidence" value="ECO:0007669"/>
    <property type="project" value="UniProtKB-KW"/>
</dbReference>
<evidence type="ECO:0000256" key="2">
    <source>
        <dbReference type="ARBA" id="ARBA00023125"/>
    </source>
</evidence>
<dbReference type="InterPro" id="IPR036390">
    <property type="entry name" value="WH_DNA-bd_sf"/>
</dbReference>
<dbReference type="SMART" id="SM00345">
    <property type="entry name" value="HTH_GNTR"/>
    <property type="match status" value="1"/>
</dbReference>
<dbReference type="InterPro" id="IPR000524">
    <property type="entry name" value="Tscrpt_reg_HTH_GntR"/>
</dbReference>
<evidence type="ECO:0000256" key="1">
    <source>
        <dbReference type="ARBA" id="ARBA00023015"/>
    </source>
</evidence>
<keyword evidence="2" id="KW-0238">DNA-binding</keyword>
<gene>
    <name evidence="5" type="ORF">KM312_13660</name>
</gene>
<dbReference type="CDD" id="cd07377">
    <property type="entry name" value="WHTH_GntR"/>
    <property type="match status" value="1"/>
</dbReference>
<dbReference type="AlphaFoldDB" id="A0A947GHR5"/>
<dbReference type="InterPro" id="IPR036388">
    <property type="entry name" value="WH-like_DNA-bd_sf"/>
</dbReference>
<evidence type="ECO:0000313" key="5">
    <source>
        <dbReference type="EMBL" id="MBT9283658.1"/>
    </source>
</evidence>
<comment type="caution">
    <text evidence="5">The sequence shown here is derived from an EMBL/GenBank/DDBJ whole genome shotgun (WGS) entry which is preliminary data.</text>
</comment>
<dbReference type="PANTHER" id="PTHR38445:SF9">
    <property type="entry name" value="HTH-TYPE TRANSCRIPTIONAL REPRESSOR YTRA"/>
    <property type="match status" value="1"/>
</dbReference>
<dbReference type="Pfam" id="PF00392">
    <property type="entry name" value="GntR"/>
    <property type="match status" value="1"/>
</dbReference>
<reference evidence="5" key="1">
    <citation type="journal article" date="2021" name="Microbiology">
        <title>Metagenomic Analysis of the Microbial Community in the Underground Coal Fire Area (Kemerovo Region, Russia) Revealed Predominance of Thermophilic Members of the Phyla Deinococcus-thermus, Aquificae, and Firmicutes.</title>
        <authorList>
            <person name="Kadnikov V."/>
            <person name="Mardanov A.V."/>
            <person name="Beletsky A.V."/>
            <person name="Karnachuk O.V."/>
            <person name="Ravin N.V."/>
        </authorList>
    </citation>
    <scope>NUCLEOTIDE SEQUENCE</scope>
    <source>
        <strain evidence="5">RBS10-49</strain>
    </source>
</reference>
<sequence>MDADVALEILKFSVDPSRPLYEQFVERIRFAIARGELEPGARLPSVRELAAAIRVNPTTIQRTYQELERERLIVSFRGQGTFVTRDEAAIEASRRALAREAVARLRETAESLGLTVQQLIDLAQAEEDGSRGG</sequence>
<dbReference type="GO" id="GO:0003700">
    <property type="term" value="F:DNA-binding transcription factor activity"/>
    <property type="evidence" value="ECO:0007669"/>
    <property type="project" value="InterPro"/>
</dbReference>
<organism evidence="5 6">
    <name type="scientific">Hydrogenibacillus schlegelii</name>
    <name type="common">Bacillus schlegelii</name>
    <dbReference type="NCBI Taxonomy" id="1484"/>
    <lineage>
        <taxon>Bacteria</taxon>
        <taxon>Bacillati</taxon>
        <taxon>Bacillota</taxon>
        <taxon>Bacilli</taxon>
        <taxon>Bacillales</taxon>
        <taxon>Bacillales Family X. Incertae Sedis</taxon>
        <taxon>Hydrogenibacillus</taxon>
    </lineage>
</organism>
<evidence type="ECO:0000259" key="4">
    <source>
        <dbReference type="PROSITE" id="PS50949"/>
    </source>
</evidence>
<feature type="domain" description="HTH gntR-type" evidence="4">
    <location>
        <begin position="18"/>
        <end position="86"/>
    </location>
</feature>
<evidence type="ECO:0000313" key="6">
    <source>
        <dbReference type="Proteomes" id="UP000748108"/>
    </source>
</evidence>
<protein>
    <submittedName>
        <fullName evidence="5">GntR family transcriptional regulator</fullName>
    </submittedName>
</protein>
<name>A0A947GHR5_HYDSH</name>
<dbReference type="PROSITE" id="PS50949">
    <property type="entry name" value="HTH_GNTR"/>
    <property type="match status" value="1"/>
</dbReference>
<keyword evidence="3" id="KW-0804">Transcription</keyword>
<dbReference type="PANTHER" id="PTHR38445">
    <property type="entry name" value="HTH-TYPE TRANSCRIPTIONAL REPRESSOR YTRA"/>
    <property type="match status" value="1"/>
</dbReference>